<accession>A0ABV6DQQ7</accession>
<reference evidence="1 2" key="1">
    <citation type="submission" date="2024-09" db="EMBL/GenBank/DDBJ databases">
        <authorList>
            <person name="Sun Q."/>
            <person name="Mori K."/>
        </authorList>
    </citation>
    <scope>NUCLEOTIDE SEQUENCE [LARGE SCALE GENOMIC DNA]</scope>
    <source>
        <strain evidence="1 2">CCM 7759</strain>
    </source>
</reference>
<name>A0ABV6DQQ7_9BACL</name>
<sequence length="195" mass="22381">MRKLVFFVGPAGAGKTTLAQALCRKRRGALFDMDILLRPAAEAIMKMLELDPLDRDSPEYKTHCRDLGYRITMDAALDNIAQGIDAYVVGPFTKELEDPKWLVQELAKIGATLSDVEVKAIYVYLPEEEQYRMRLKERGSVLDDWKLEHWPQFRSSLTPKRIAWDLPANSILYWNNSSPPSTETISEIERFVYPD</sequence>
<organism evidence="1 2">
    <name type="scientific">Paenibacillus chartarius</name>
    <dbReference type="NCBI Taxonomy" id="747481"/>
    <lineage>
        <taxon>Bacteria</taxon>
        <taxon>Bacillati</taxon>
        <taxon>Bacillota</taxon>
        <taxon>Bacilli</taxon>
        <taxon>Bacillales</taxon>
        <taxon>Paenibacillaceae</taxon>
        <taxon>Paenibacillus</taxon>
    </lineage>
</organism>
<gene>
    <name evidence="1" type="ORF">ACFFK0_21480</name>
</gene>
<keyword evidence="2" id="KW-1185">Reference proteome</keyword>
<dbReference type="InterPro" id="IPR027417">
    <property type="entry name" value="P-loop_NTPase"/>
</dbReference>
<proteinExistence type="predicted"/>
<dbReference type="Gene3D" id="3.40.50.300">
    <property type="entry name" value="P-loop containing nucleotide triphosphate hydrolases"/>
    <property type="match status" value="1"/>
</dbReference>
<evidence type="ECO:0000313" key="1">
    <source>
        <dbReference type="EMBL" id="MFC0214986.1"/>
    </source>
</evidence>
<dbReference type="SUPFAM" id="SSF52540">
    <property type="entry name" value="P-loop containing nucleoside triphosphate hydrolases"/>
    <property type="match status" value="1"/>
</dbReference>
<dbReference type="Proteomes" id="UP001589776">
    <property type="component" value="Unassembled WGS sequence"/>
</dbReference>
<dbReference type="RefSeq" id="WP_377472427.1">
    <property type="nucleotide sequence ID" value="NZ_JBHLWN010000077.1"/>
</dbReference>
<dbReference type="EMBL" id="JBHLWN010000077">
    <property type="protein sequence ID" value="MFC0214986.1"/>
    <property type="molecule type" value="Genomic_DNA"/>
</dbReference>
<evidence type="ECO:0000313" key="2">
    <source>
        <dbReference type="Proteomes" id="UP001589776"/>
    </source>
</evidence>
<dbReference type="Pfam" id="PF13671">
    <property type="entry name" value="AAA_33"/>
    <property type="match status" value="1"/>
</dbReference>
<comment type="caution">
    <text evidence="1">The sequence shown here is derived from an EMBL/GenBank/DDBJ whole genome shotgun (WGS) entry which is preliminary data.</text>
</comment>
<protein>
    <submittedName>
        <fullName evidence="1">AAA family ATPase</fullName>
    </submittedName>
</protein>